<organism evidence="1 2">
    <name type="scientific">Penicillium arizonense</name>
    <dbReference type="NCBI Taxonomy" id="1835702"/>
    <lineage>
        <taxon>Eukaryota</taxon>
        <taxon>Fungi</taxon>
        <taxon>Dikarya</taxon>
        <taxon>Ascomycota</taxon>
        <taxon>Pezizomycotina</taxon>
        <taxon>Eurotiomycetes</taxon>
        <taxon>Eurotiomycetidae</taxon>
        <taxon>Eurotiales</taxon>
        <taxon>Aspergillaceae</taxon>
        <taxon>Penicillium</taxon>
    </lineage>
</organism>
<keyword evidence="2" id="KW-1185">Reference proteome</keyword>
<reference evidence="1 2" key="1">
    <citation type="journal article" date="2016" name="Sci. Rep.">
        <title>Penicillium arizonense, a new, genome sequenced fungal species, reveals a high chemical diversity in secreted metabolites.</title>
        <authorList>
            <person name="Grijseels S."/>
            <person name="Nielsen J.C."/>
            <person name="Randelovic M."/>
            <person name="Nielsen J."/>
            <person name="Nielsen K.F."/>
            <person name="Workman M."/>
            <person name="Frisvad J.C."/>
        </authorList>
    </citation>
    <scope>NUCLEOTIDE SEQUENCE [LARGE SCALE GENOMIC DNA]</scope>
    <source>
        <strain evidence="1 2">CBS 141311</strain>
    </source>
</reference>
<dbReference type="RefSeq" id="XP_022482281.1">
    <property type="nucleotide sequence ID" value="XM_022637861.1"/>
</dbReference>
<comment type="caution">
    <text evidence="1">The sequence shown here is derived from an EMBL/GenBank/DDBJ whole genome shotgun (WGS) entry which is preliminary data.</text>
</comment>
<dbReference type="EMBL" id="LXJU01000105">
    <property type="protein sequence ID" value="OGE46814.1"/>
    <property type="molecule type" value="Genomic_DNA"/>
</dbReference>
<dbReference type="Proteomes" id="UP000177622">
    <property type="component" value="Unassembled WGS sequence"/>
</dbReference>
<proteinExistence type="predicted"/>
<dbReference type="OrthoDB" id="4350640at2759"/>
<sequence>MPPSGDTHIHDPLPYLSQPGQIFKIYNFRDTCIPDLLGERSTQIFSETCLEREQAQNRLMKIALDKNLQKDIWVALDEGSEIFMVAEKNRYYQIKFTEKQLPRDIQWTYSDDLKVILIDSLDESDRKQGGWLNPPPVRGGQPMILIPCLGEKFRRCDILES</sequence>
<protein>
    <submittedName>
        <fullName evidence="1">Uncharacterized protein</fullName>
    </submittedName>
</protein>
<gene>
    <name evidence="1" type="ORF">PENARI_c105G00331</name>
</gene>
<name>A0A1F5L0U3_PENAI</name>
<evidence type="ECO:0000313" key="2">
    <source>
        <dbReference type="Proteomes" id="UP000177622"/>
    </source>
</evidence>
<dbReference type="GeneID" id="34582595"/>
<evidence type="ECO:0000313" key="1">
    <source>
        <dbReference type="EMBL" id="OGE46814.1"/>
    </source>
</evidence>
<dbReference type="AlphaFoldDB" id="A0A1F5L0U3"/>
<accession>A0A1F5L0U3</accession>